<organism evidence="1 2">
    <name type="scientific">Anaeramoeba ignava</name>
    <name type="common">Anaerobic marine amoeba</name>
    <dbReference type="NCBI Taxonomy" id="1746090"/>
    <lineage>
        <taxon>Eukaryota</taxon>
        <taxon>Metamonada</taxon>
        <taxon>Anaeramoebidae</taxon>
        <taxon>Anaeramoeba</taxon>
    </lineage>
</organism>
<keyword evidence="2" id="KW-1185">Reference proteome</keyword>
<proteinExistence type="predicted"/>
<evidence type="ECO:0000313" key="2">
    <source>
        <dbReference type="Proteomes" id="UP001149090"/>
    </source>
</evidence>
<dbReference type="AlphaFoldDB" id="A0A9Q0RGM5"/>
<dbReference type="Proteomes" id="UP001149090">
    <property type="component" value="Unassembled WGS sequence"/>
</dbReference>
<gene>
    <name evidence="1" type="ORF">M0811_04398</name>
</gene>
<reference evidence="1" key="1">
    <citation type="submission" date="2022-10" db="EMBL/GenBank/DDBJ databases">
        <title>Novel sulphate-reducing endosymbionts in the free-living metamonad Anaeramoeba.</title>
        <authorList>
            <person name="Jerlstrom-Hultqvist J."/>
            <person name="Cepicka I."/>
            <person name="Gallot-Lavallee L."/>
            <person name="Salas-Leiva D."/>
            <person name="Curtis B.A."/>
            <person name="Zahonova K."/>
            <person name="Pipaliya S."/>
            <person name="Dacks J."/>
            <person name="Roger A.J."/>
        </authorList>
    </citation>
    <scope>NUCLEOTIDE SEQUENCE</scope>
    <source>
        <strain evidence="1">BMAN</strain>
    </source>
</reference>
<protein>
    <submittedName>
        <fullName evidence="1">Uncharacterized protein</fullName>
    </submittedName>
</protein>
<evidence type="ECO:0000313" key="1">
    <source>
        <dbReference type="EMBL" id="KAJ5079377.1"/>
    </source>
</evidence>
<comment type="caution">
    <text evidence="1">The sequence shown here is derived from an EMBL/GenBank/DDBJ whole genome shotgun (WGS) entry which is preliminary data.</text>
</comment>
<name>A0A9Q0RGM5_ANAIG</name>
<dbReference type="EMBL" id="JAPDFW010000033">
    <property type="protein sequence ID" value="KAJ5079377.1"/>
    <property type="molecule type" value="Genomic_DNA"/>
</dbReference>
<accession>A0A9Q0RGM5</accession>
<sequence length="306" mass="36626">MFNFITNFYNQNNIQLLFNDEIFPKKFENQANEILKNEKKWEEFYNKNIKQKYEEENEETNFQRNLFSHFQREYTNHLVNKSMFGNDEDHGIFQTYEYEIEKIVKEKKEMNGTLNNNLLDLESDINTPKYTRYDEIVDKIYFKNTRDEREARKSYLTQQKQLQKAQALSNIPTITTLLNFDILGKVIDLPYVSDPQVLFIGYDFANDNNFILQKFEEFCEKLILEKPIKLNSTVIHYNSVEPLAVTFFANKGREFIEKFISTMKMFVDKSSSNPAYIDYWKLAKYCLTNIGSSISDLQRYFSENKR</sequence>